<feature type="transmembrane region" description="Helical" evidence="5">
    <location>
        <begin position="266"/>
        <end position="284"/>
    </location>
</feature>
<comment type="subcellular location">
    <subcellularLocation>
        <location evidence="1">Endomembrane system</location>
        <topology evidence="1">Multi-pass membrane protein</topology>
    </subcellularLocation>
</comment>
<feature type="transmembrane region" description="Helical" evidence="5">
    <location>
        <begin position="227"/>
        <end position="246"/>
    </location>
</feature>
<dbReference type="RefSeq" id="WP_236098595.1">
    <property type="nucleotide sequence ID" value="NZ_JAKGUD010000002.1"/>
</dbReference>
<evidence type="ECO:0000256" key="3">
    <source>
        <dbReference type="ARBA" id="ARBA00022989"/>
    </source>
</evidence>
<dbReference type="InterPro" id="IPR036259">
    <property type="entry name" value="MFS_trans_sf"/>
</dbReference>
<dbReference type="EMBL" id="JAKGUD010000002">
    <property type="protein sequence ID" value="MCF4141839.1"/>
    <property type="molecule type" value="Genomic_DNA"/>
</dbReference>
<sequence length="426" mass="45756">MTGDMRKALRYRWAVWGAMVLAYMVVFFHRLAAGVVRANVTEAFDLSSTAFGNMASAYFYAYMLMQIPVGLMADSLGARVTVSVGMMLAGTGSVLFGTASSYGLLLIGRFLVGVGVSTVFVSILKVQSQWFKEREFGTMSGLTSLVGNLGGVLAQAPLAILVGLFSWRASFVTIGIATFGIAALCWIVIRNTPQEKGFPAIDESNDIGEDVVPIPLMTTLKESASDWRIWPVFVFFGCYSGVYLALSGTWGTPYLQDVYGMTVQQASSMVSFAVYGTIVGGITAGSISDRIGKRKLPLILMNILATATWLAIVVLWQGKPPVWAIRPLFFMVGFSATSYVISWAIVKEINRPQSTGVAIALVNTGAFLGSAVITTVMGMMLENMSHLASQEKFTAALGICLGATVLGLICSLVFPETNCRNVSKGR</sequence>
<evidence type="ECO:0000259" key="6">
    <source>
        <dbReference type="PROSITE" id="PS50850"/>
    </source>
</evidence>
<dbReference type="InterPro" id="IPR011701">
    <property type="entry name" value="MFS"/>
</dbReference>
<organism evidence="7 8">
    <name type="scientific">Dethiosulfovibrio marinus</name>
    <dbReference type="NCBI Taxonomy" id="133532"/>
    <lineage>
        <taxon>Bacteria</taxon>
        <taxon>Thermotogati</taxon>
        <taxon>Synergistota</taxon>
        <taxon>Synergistia</taxon>
        <taxon>Synergistales</taxon>
        <taxon>Dethiosulfovibrionaceae</taxon>
        <taxon>Dethiosulfovibrio</taxon>
    </lineage>
</organism>
<name>A0ABS9EKW3_9BACT</name>
<feature type="transmembrane region" description="Helical" evidence="5">
    <location>
        <begin position="393"/>
        <end position="414"/>
    </location>
</feature>
<dbReference type="PIRSF" id="PIRSF002808">
    <property type="entry name" value="Hexose_phosphate_transp"/>
    <property type="match status" value="1"/>
</dbReference>
<dbReference type="Pfam" id="PF07690">
    <property type="entry name" value="MFS_1"/>
    <property type="match status" value="1"/>
</dbReference>
<feature type="transmembrane region" description="Helical" evidence="5">
    <location>
        <begin position="358"/>
        <end position="381"/>
    </location>
</feature>
<dbReference type="InterPro" id="IPR020846">
    <property type="entry name" value="MFS_dom"/>
</dbReference>
<dbReference type="PANTHER" id="PTHR43826:SF3">
    <property type="entry name" value="GLUCOSE-6-PHOSPHATE EXCHANGER SLC37A4"/>
    <property type="match status" value="1"/>
</dbReference>
<evidence type="ECO:0000256" key="5">
    <source>
        <dbReference type="SAM" id="Phobius"/>
    </source>
</evidence>
<proteinExistence type="predicted"/>
<evidence type="ECO:0000313" key="7">
    <source>
        <dbReference type="EMBL" id="MCF4141839.1"/>
    </source>
</evidence>
<feature type="transmembrane region" description="Helical" evidence="5">
    <location>
        <begin position="12"/>
        <end position="32"/>
    </location>
</feature>
<gene>
    <name evidence="7" type="ORF">L2W38_03275</name>
</gene>
<feature type="transmembrane region" description="Helical" evidence="5">
    <location>
        <begin position="76"/>
        <end position="96"/>
    </location>
</feature>
<dbReference type="InterPro" id="IPR000849">
    <property type="entry name" value="Sugar_P_transporter"/>
</dbReference>
<evidence type="ECO:0000313" key="8">
    <source>
        <dbReference type="Proteomes" id="UP001200430"/>
    </source>
</evidence>
<dbReference type="PROSITE" id="PS50850">
    <property type="entry name" value="MFS"/>
    <property type="match status" value="1"/>
</dbReference>
<dbReference type="InterPro" id="IPR051337">
    <property type="entry name" value="OPA_Antiporter"/>
</dbReference>
<keyword evidence="8" id="KW-1185">Reference proteome</keyword>
<feature type="transmembrane region" description="Helical" evidence="5">
    <location>
        <begin position="102"/>
        <end position="124"/>
    </location>
</feature>
<keyword evidence="4 5" id="KW-0472">Membrane</keyword>
<accession>A0ABS9EKW3</accession>
<comment type="caution">
    <text evidence="7">The sequence shown here is derived from an EMBL/GenBank/DDBJ whole genome shotgun (WGS) entry which is preliminary data.</text>
</comment>
<feature type="domain" description="Major facilitator superfamily (MFS) profile" evidence="6">
    <location>
        <begin position="15"/>
        <end position="419"/>
    </location>
</feature>
<feature type="transmembrane region" description="Helical" evidence="5">
    <location>
        <begin position="328"/>
        <end position="346"/>
    </location>
</feature>
<keyword evidence="2 5" id="KW-0812">Transmembrane</keyword>
<feature type="transmembrane region" description="Helical" evidence="5">
    <location>
        <begin position="145"/>
        <end position="165"/>
    </location>
</feature>
<keyword evidence="3 5" id="KW-1133">Transmembrane helix</keyword>
<feature type="transmembrane region" description="Helical" evidence="5">
    <location>
        <begin position="296"/>
        <end position="316"/>
    </location>
</feature>
<feature type="transmembrane region" description="Helical" evidence="5">
    <location>
        <begin position="44"/>
        <end position="64"/>
    </location>
</feature>
<dbReference type="Proteomes" id="UP001200430">
    <property type="component" value="Unassembled WGS sequence"/>
</dbReference>
<protein>
    <submittedName>
        <fullName evidence="7">MFS transporter</fullName>
    </submittedName>
</protein>
<dbReference type="PANTHER" id="PTHR43826">
    <property type="entry name" value="GLUCOSE-6-PHOSPHATE EXCHANGER SLC37A4"/>
    <property type="match status" value="1"/>
</dbReference>
<reference evidence="7 8" key="1">
    <citation type="submission" date="2022-01" db="EMBL/GenBank/DDBJ databases">
        <title>Dethiosulfovibrio faecalis sp. nov., a novel proteolytic, non-sulfur-reducing bacterium isolated from a marine aquaculture solid waste bioreactor.</title>
        <authorList>
            <person name="Grabowski S."/>
            <person name="Apolinario E."/>
            <person name="Schneider N."/>
            <person name="Marshall C.W."/>
            <person name="Sowers K.R."/>
        </authorList>
    </citation>
    <scope>NUCLEOTIDE SEQUENCE [LARGE SCALE GENOMIC DNA]</scope>
    <source>
        <strain evidence="7 8">DSM 12537</strain>
    </source>
</reference>
<evidence type="ECO:0000256" key="1">
    <source>
        <dbReference type="ARBA" id="ARBA00004127"/>
    </source>
</evidence>
<dbReference type="SUPFAM" id="SSF103473">
    <property type="entry name" value="MFS general substrate transporter"/>
    <property type="match status" value="1"/>
</dbReference>
<dbReference type="Gene3D" id="1.20.1250.20">
    <property type="entry name" value="MFS general substrate transporter like domains"/>
    <property type="match status" value="2"/>
</dbReference>
<evidence type="ECO:0000256" key="2">
    <source>
        <dbReference type="ARBA" id="ARBA00022692"/>
    </source>
</evidence>
<evidence type="ECO:0000256" key="4">
    <source>
        <dbReference type="ARBA" id="ARBA00023136"/>
    </source>
</evidence>
<feature type="transmembrane region" description="Helical" evidence="5">
    <location>
        <begin position="171"/>
        <end position="189"/>
    </location>
</feature>